<evidence type="ECO:0000313" key="3">
    <source>
        <dbReference type="EMBL" id="SNT12892.1"/>
    </source>
</evidence>
<sequence length="157" mass="18705">MLKFIVAALIAATAFPVAASAQTAELRRDRQDIRQEQRDVAHARQHGDRHDVRRQQDDLREARQEYREDWKDYRRNHRDVYRRPAYVGPRGYVYRPVAVGARIGSPYYASRYVIADPYRYRLPRTTANTRWVRYGNDVLLVNVRNGRVLDTHRGFFW</sequence>
<dbReference type="Proteomes" id="UP000198281">
    <property type="component" value="Unassembled WGS sequence"/>
</dbReference>
<dbReference type="Gene3D" id="3.10.450.160">
    <property type="entry name" value="inner membrane protein cigr"/>
    <property type="match status" value="1"/>
</dbReference>
<dbReference type="OrthoDB" id="7205329at2"/>
<feature type="signal peptide" evidence="2">
    <location>
        <begin position="1"/>
        <end position="19"/>
    </location>
</feature>
<dbReference type="RefSeq" id="WP_089221220.1">
    <property type="nucleotide sequence ID" value="NZ_FZOS01000045.1"/>
</dbReference>
<dbReference type="EMBL" id="FZOS01000045">
    <property type="protein sequence ID" value="SNT12892.1"/>
    <property type="molecule type" value="Genomic_DNA"/>
</dbReference>
<gene>
    <name evidence="3" type="ORF">SAMN06295912_14510</name>
</gene>
<feature type="region of interest" description="Disordered" evidence="1">
    <location>
        <begin position="33"/>
        <end position="60"/>
    </location>
</feature>
<protein>
    <submittedName>
        <fullName evidence="3">Regulator RcnB of Ni and Co efflux</fullName>
    </submittedName>
</protein>
<evidence type="ECO:0000313" key="4">
    <source>
        <dbReference type="Proteomes" id="UP000198281"/>
    </source>
</evidence>
<name>A0A239K5D8_9SPHN</name>
<proteinExistence type="predicted"/>
<keyword evidence="2" id="KW-0732">Signal</keyword>
<accession>A0A239K5D8</accession>
<feature type="chain" id="PRO_5013258084" evidence="2">
    <location>
        <begin position="20"/>
        <end position="157"/>
    </location>
</feature>
<evidence type="ECO:0000256" key="2">
    <source>
        <dbReference type="SAM" id="SignalP"/>
    </source>
</evidence>
<evidence type="ECO:0000256" key="1">
    <source>
        <dbReference type="SAM" id="MobiDB-lite"/>
    </source>
</evidence>
<dbReference type="Pfam" id="PF11776">
    <property type="entry name" value="RcnB"/>
    <property type="match status" value="1"/>
</dbReference>
<organism evidence="3 4">
    <name type="scientific">Edaphosphingomonas laterariae</name>
    <dbReference type="NCBI Taxonomy" id="861865"/>
    <lineage>
        <taxon>Bacteria</taxon>
        <taxon>Pseudomonadati</taxon>
        <taxon>Pseudomonadota</taxon>
        <taxon>Alphaproteobacteria</taxon>
        <taxon>Sphingomonadales</taxon>
        <taxon>Rhizorhabdaceae</taxon>
        <taxon>Edaphosphingomonas</taxon>
    </lineage>
</organism>
<dbReference type="InterPro" id="IPR024572">
    <property type="entry name" value="RcnB"/>
</dbReference>
<dbReference type="AlphaFoldDB" id="A0A239K5D8"/>
<reference evidence="4" key="1">
    <citation type="submission" date="2017-06" db="EMBL/GenBank/DDBJ databases">
        <authorList>
            <person name="Varghese N."/>
            <person name="Submissions S."/>
        </authorList>
    </citation>
    <scope>NUCLEOTIDE SEQUENCE [LARGE SCALE GENOMIC DNA]</scope>
    <source>
        <strain evidence="4">LNB2</strain>
    </source>
</reference>
<keyword evidence="4" id="KW-1185">Reference proteome</keyword>